<comment type="caution">
    <text evidence="6">The sequence shown here is derived from an EMBL/GenBank/DDBJ whole genome shotgun (WGS) entry which is preliminary data.</text>
</comment>
<dbReference type="InterPro" id="IPR036249">
    <property type="entry name" value="Thioredoxin-like_sf"/>
</dbReference>
<dbReference type="InterPro" id="IPR050213">
    <property type="entry name" value="GST_superfamily"/>
</dbReference>
<protein>
    <recommendedName>
        <fullName evidence="1">glutathione transferase</fullName>
        <ecNumber evidence="1">2.5.1.18</ecNumber>
    </recommendedName>
</protein>
<dbReference type="InterPro" id="IPR040079">
    <property type="entry name" value="Glutathione_S-Trfase"/>
</dbReference>
<dbReference type="PROSITE" id="PS50405">
    <property type="entry name" value="GST_CTER"/>
    <property type="match status" value="1"/>
</dbReference>
<evidence type="ECO:0000313" key="6">
    <source>
        <dbReference type="EMBL" id="OXA53714.1"/>
    </source>
</evidence>
<dbReference type="InterPro" id="IPR004046">
    <property type="entry name" value="GST_C"/>
</dbReference>
<dbReference type="Proteomes" id="UP000198287">
    <property type="component" value="Unassembled WGS sequence"/>
</dbReference>
<dbReference type="PANTHER" id="PTHR11571:SF150">
    <property type="entry name" value="GLUTATHIONE S-TRANSFERASE"/>
    <property type="match status" value="1"/>
</dbReference>
<dbReference type="InterPro" id="IPR004045">
    <property type="entry name" value="Glutathione_S-Trfase_N"/>
</dbReference>
<dbReference type="AlphaFoldDB" id="A0A226E9C5"/>
<accession>A0A226E9C5</accession>
<keyword evidence="6" id="KW-0808">Transferase</keyword>
<keyword evidence="7" id="KW-1185">Reference proteome</keyword>
<evidence type="ECO:0000313" key="7">
    <source>
        <dbReference type="Proteomes" id="UP000198287"/>
    </source>
</evidence>
<evidence type="ECO:0000259" key="5">
    <source>
        <dbReference type="PROSITE" id="PS50405"/>
    </source>
</evidence>
<dbReference type="OMA" id="WIYRELD"/>
<proteinExistence type="inferred from homology"/>
<dbReference type="STRING" id="158441.A0A226E9C5"/>
<dbReference type="Gene3D" id="1.20.1050.130">
    <property type="match status" value="1"/>
</dbReference>
<evidence type="ECO:0000256" key="1">
    <source>
        <dbReference type="ARBA" id="ARBA00012452"/>
    </source>
</evidence>
<dbReference type="OrthoDB" id="414243at2759"/>
<dbReference type="PANTHER" id="PTHR11571">
    <property type="entry name" value="GLUTATHIONE S-TRANSFERASE"/>
    <property type="match status" value="1"/>
</dbReference>
<feature type="domain" description="GST N-terminal" evidence="4">
    <location>
        <begin position="1"/>
        <end position="38"/>
    </location>
</feature>
<evidence type="ECO:0000259" key="4">
    <source>
        <dbReference type="PROSITE" id="PS50404"/>
    </source>
</evidence>
<name>A0A226E9C5_FOLCA</name>
<dbReference type="Pfam" id="PF14497">
    <property type="entry name" value="GST_C_3"/>
    <property type="match status" value="1"/>
</dbReference>
<evidence type="ECO:0000256" key="2">
    <source>
        <dbReference type="ARBA" id="ARBA00038317"/>
    </source>
</evidence>
<dbReference type="GO" id="GO:0006749">
    <property type="term" value="P:glutathione metabolic process"/>
    <property type="evidence" value="ECO:0007669"/>
    <property type="project" value="TreeGrafter"/>
</dbReference>
<dbReference type="SFLD" id="SFLDS00019">
    <property type="entry name" value="Glutathione_Transferase_(cytos"/>
    <property type="match status" value="1"/>
</dbReference>
<comment type="similarity">
    <text evidence="2">Belongs to the GST superfamily. Sigma family.</text>
</comment>
<dbReference type="PROSITE" id="PS50404">
    <property type="entry name" value="GST_NTER"/>
    <property type="match status" value="1"/>
</dbReference>
<feature type="domain" description="GST C-terminal" evidence="5">
    <location>
        <begin position="40"/>
        <end position="166"/>
    </location>
</feature>
<gene>
    <name evidence="6" type="ORF">Fcan01_10231</name>
</gene>
<reference evidence="6 7" key="1">
    <citation type="submission" date="2015-12" db="EMBL/GenBank/DDBJ databases">
        <title>The genome of Folsomia candida.</title>
        <authorList>
            <person name="Faddeeva A."/>
            <person name="Derks M.F."/>
            <person name="Anvar Y."/>
            <person name="Smit S."/>
            <person name="Van Straalen N."/>
            <person name="Roelofs D."/>
        </authorList>
    </citation>
    <scope>NUCLEOTIDE SEQUENCE [LARGE SCALE GENOMIC DNA]</scope>
    <source>
        <strain evidence="6 7">VU population</strain>
        <tissue evidence="6">Whole body</tissue>
    </source>
</reference>
<dbReference type="FunFam" id="1.20.1050.10:FF:000030">
    <property type="entry name" value="Glutathione S-transferase S1"/>
    <property type="match status" value="1"/>
</dbReference>
<dbReference type="EC" id="2.5.1.18" evidence="1"/>
<dbReference type="InterPro" id="IPR010987">
    <property type="entry name" value="Glutathione-S-Trfase_C-like"/>
</dbReference>
<dbReference type="InterPro" id="IPR036282">
    <property type="entry name" value="Glutathione-S-Trfase_C_sf"/>
</dbReference>
<sequence>MPSATPWGQLPILEVDGKQLTQSSSISRFLGRTFNLCGENAWESAKCDEYVDATNDLINEWVGFRFNETDEARKAERKAKFIAELMPNCLQKLESIKEKNDGDYLVGKKLTWADIDVADKLQTLEDDINPTVLEGYPNLQKFKNAVFSLPRIAAYVEKSGYTYKGLDNCLGKA</sequence>
<dbReference type="CDD" id="cd03192">
    <property type="entry name" value="GST_C_Sigma_like"/>
    <property type="match status" value="1"/>
</dbReference>
<organism evidence="6 7">
    <name type="scientific">Folsomia candida</name>
    <name type="common">Springtail</name>
    <dbReference type="NCBI Taxonomy" id="158441"/>
    <lineage>
        <taxon>Eukaryota</taxon>
        <taxon>Metazoa</taxon>
        <taxon>Ecdysozoa</taxon>
        <taxon>Arthropoda</taxon>
        <taxon>Hexapoda</taxon>
        <taxon>Collembola</taxon>
        <taxon>Entomobryomorpha</taxon>
        <taxon>Isotomoidea</taxon>
        <taxon>Isotomidae</taxon>
        <taxon>Proisotominae</taxon>
        <taxon>Folsomia</taxon>
    </lineage>
</organism>
<dbReference type="GO" id="GO:0004364">
    <property type="term" value="F:glutathione transferase activity"/>
    <property type="evidence" value="ECO:0007669"/>
    <property type="project" value="UniProtKB-EC"/>
</dbReference>
<evidence type="ECO:0000256" key="3">
    <source>
        <dbReference type="ARBA" id="ARBA00047960"/>
    </source>
</evidence>
<comment type="catalytic activity">
    <reaction evidence="3">
        <text>RX + glutathione = an S-substituted glutathione + a halide anion + H(+)</text>
        <dbReference type="Rhea" id="RHEA:16437"/>
        <dbReference type="ChEBI" id="CHEBI:15378"/>
        <dbReference type="ChEBI" id="CHEBI:16042"/>
        <dbReference type="ChEBI" id="CHEBI:17792"/>
        <dbReference type="ChEBI" id="CHEBI:57925"/>
        <dbReference type="ChEBI" id="CHEBI:90779"/>
        <dbReference type="EC" id="2.5.1.18"/>
    </reaction>
</comment>
<dbReference type="SUPFAM" id="SSF52833">
    <property type="entry name" value="Thioredoxin-like"/>
    <property type="match status" value="1"/>
</dbReference>
<dbReference type="SUPFAM" id="SSF47616">
    <property type="entry name" value="GST C-terminal domain-like"/>
    <property type="match status" value="1"/>
</dbReference>
<dbReference type="EMBL" id="LNIX01000005">
    <property type="protein sequence ID" value="OXA53714.1"/>
    <property type="molecule type" value="Genomic_DNA"/>
</dbReference>